<dbReference type="InterPro" id="IPR000160">
    <property type="entry name" value="GGDEF_dom"/>
</dbReference>
<evidence type="ECO:0000259" key="2">
    <source>
        <dbReference type="PROSITE" id="PS50887"/>
    </source>
</evidence>
<accession>A0A2N9LRA7</accession>
<feature type="domain" description="GGDEF" evidence="2">
    <location>
        <begin position="175"/>
        <end position="306"/>
    </location>
</feature>
<reference evidence="4" key="1">
    <citation type="submission" date="2018-02" db="EMBL/GenBank/DDBJ databases">
        <authorList>
            <person name="Hausmann B."/>
        </authorList>
    </citation>
    <scope>NUCLEOTIDE SEQUENCE [LARGE SCALE GENOMIC DNA]</scope>
    <source>
        <strain evidence="4">Peat soil MAG SbA5</strain>
    </source>
</reference>
<dbReference type="CDD" id="cd01949">
    <property type="entry name" value="GGDEF"/>
    <property type="match status" value="1"/>
</dbReference>
<protein>
    <recommendedName>
        <fullName evidence="1">diguanylate cyclase</fullName>
        <ecNumber evidence="1">2.7.7.65</ecNumber>
    </recommendedName>
</protein>
<name>A0A2N9LRA7_9BACT</name>
<dbReference type="SMART" id="SM00267">
    <property type="entry name" value="GGDEF"/>
    <property type="match status" value="1"/>
</dbReference>
<dbReference type="GO" id="GO:1902201">
    <property type="term" value="P:negative regulation of bacterial-type flagellum-dependent cell motility"/>
    <property type="evidence" value="ECO:0007669"/>
    <property type="project" value="TreeGrafter"/>
</dbReference>
<dbReference type="GO" id="GO:0052621">
    <property type="term" value="F:diguanylate cyclase activity"/>
    <property type="evidence" value="ECO:0007669"/>
    <property type="project" value="UniProtKB-EC"/>
</dbReference>
<dbReference type="Gene3D" id="3.40.50.2300">
    <property type="match status" value="1"/>
</dbReference>
<dbReference type="PANTHER" id="PTHR45138">
    <property type="entry name" value="REGULATORY COMPONENTS OF SENSORY TRANSDUCTION SYSTEM"/>
    <property type="match status" value="1"/>
</dbReference>
<dbReference type="GO" id="GO:0005886">
    <property type="term" value="C:plasma membrane"/>
    <property type="evidence" value="ECO:0007669"/>
    <property type="project" value="TreeGrafter"/>
</dbReference>
<dbReference type="Gene3D" id="3.30.70.270">
    <property type="match status" value="1"/>
</dbReference>
<dbReference type="SUPFAM" id="SSF52172">
    <property type="entry name" value="CheY-like"/>
    <property type="match status" value="1"/>
</dbReference>
<dbReference type="GO" id="GO:0043709">
    <property type="term" value="P:cell adhesion involved in single-species biofilm formation"/>
    <property type="evidence" value="ECO:0007669"/>
    <property type="project" value="TreeGrafter"/>
</dbReference>
<dbReference type="EMBL" id="OKRB01000109">
    <property type="protein sequence ID" value="SPE25790.1"/>
    <property type="molecule type" value="Genomic_DNA"/>
</dbReference>
<dbReference type="AlphaFoldDB" id="A0A2N9LRA7"/>
<dbReference type="Pfam" id="PF00990">
    <property type="entry name" value="GGDEF"/>
    <property type="match status" value="1"/>
</dbReference>
<dbReference type="PROSITE" id="PS50887">
    <property type="entry name" value="GGDEF"/>
    <property type="match status" value="1"/>
</dbReference>
<dbReference type="Proteomes" id="UP000239735">
    <property type="component" value="Unassembled WGS sequence"/>
</dbReference>
<dbReference type="InterPro" id="IPR043128">
    <property type="entry name" value="Rev_trsase/Diguanyl_cyclase"/>
</dbReference>
<evidence type="ECO:0000256" key="1">
    <source>
        <dbReference type="ARBA" id="ARBA00012528"/>
    </source>
</evidence>
<evidence type="ECO:0000313" key="3">
    <source>
        <dbReference type="EMBL" id="SPE25790.1"/>
    </source>
</evidence>
<dbReference type="NCBIfam" id="TIGR00254">
    <property type="entry name" value="GGDEF"/>
    <property type="match status" value="1"/>
</dbReference>
<dbReference type="InterPro" id="IPR050469">
    <property type="entry name" value="Diguanylate_Cyclase"/>
</dbReference>
<dbReference type="SUPFAM" id="SSF55073">
    <property type="entry name" value="Nucleotide cyclase"/>
    <property type="match status" value="1"/>
</dbReference>
<proteinExistence type="predicted"/>
<gene>
    <name evidence="3" type="ORF">SBA5_500011</name>
</gene>
<evidence type="ECO:0000313" key="4">
    <source>
        <dbReference type="Proteomes" id="UP000239735"/>
    </source>
</evidence>
<dbReference type="EC" id="2.7.7.65" evidence="1"/>
<dbReference type="PANTHER" id="PTHR45138:SF24">
    <property type="entry name" value="DIGUANYLATE CYCLASE DGCC-RELATED"/>
    <property type="match status" value="1"/>
</dbReference>
<sequence length="329" mass="35658">MPSHTSPTFLFASADPALIAAIEPQLVEGRARVQVVLTAEAALASIGSANPPSLALIDALLPGVPTGQLLAAARTHCDGPRLPILLIAETVTEEWIDFLAEGAADDLILRSAETAYWQLRLDLALRNQRMAHELETLRDVAIRNAQLDRLTGVYNRETLLAMLFRETDRVQRMNSSMTVVLFDIDDFGHWNSRLGVDACDELLCQVATRTGTLLRSYDLLGRPGMDEFLIALPACSPANAMALTERLRVEVFAVPVQVGGEAIRLSACFGTAASRGRSPVVVLREAEKALEWAKAAGPESIQCFGCQPQSTSQPVTFFSSTSGDELLAW</sequence>
<organism evidence="3 4">
    <name type="scientific">Candidatus Sulfuritelmatomonas gaucii</name>
    <dbReference type="NCBI Taxonomy" id="2043161"/>
    <lineage>
        <taxon>Bacteria</taxon>
        <taxon>Pseudomonadati</taxon>
        <taxon>Acidobacteriota</taxon>
        <taxon>Terriglobia</taxon>
        <taxon>Terriglobales</taxon>
        <taxon>Acidobacteriaceae</taxon>
        <taxon>Candidatus Sulfuritelmatomonas</taxon>
    </lineage>
</organism>
<dbReference type="InterPro" id="IPR011006">
    <property type="entry name" value="CheY-like_superfamily"/>
</dbReference>
<dbReference type="InterPro" id="IPR029787">
    <property type="entry name" value="Nucleotide_cyclase"/>
</dbReference>